<dbReference type="EMBL" id="LXQA010069476">
    <property type="protein sequence ID" value="MCI08562.1"/>
    <property type="molecule type" value="Genomic_DNA"/>
</dbReference>
<protein>
    <submittedName>
        <fullName evidence="1">Uncharacterized protein</fullName>
    </submittedName>
</protein>
<dbReference type="Proteomes" id="UP000265520">
    <property type="component" value="Unassembled WGS sequence"/>
</dbReference>
<evidence type="ECO:0000313" key="1">
    <source>
        <dbReference type="EMBL" id="MCI08562.1"/>
    </source>
</evidence>
<name>A0A392P9Z8_9FABA</name>
<reference evidence="1 2" key="1">
    <citation type="journal article" date="2018" name="Front. Plant Sci.">
        <title>Red Clover (Trifolium pratense) and Zigzag Clover (T. medium) - A Picture of Genomic Similarities and Differences.</title>
        <authorList>
            <person name="Dluhosova J."/>
            <person name="Istvanek J."/>
            <person name="Nedelnik J."/>
            <person name="Repkova J."/>
        </authorList>
    </citation>
    <scope>NUCLEOTIDE SEQUENCE [LARGE SCALE GENOMIC DNA]</scope>
    <source>
        <strain evidence="2">cv. 10/8</strain>
        <tissue evidence="1">Leaf</tissue>
    </source>
</reference>
<sequence>MEEFGGWPYDEKSKLIEIVSVDPPSFDDDLVHNMDDEAFVSPSRVREVVREINEEWQKWEEENSKKVDLDRNSNHLQEECGVYTKNINSSNHTILEFSGGQQGNNVPLLSNKGEQSLSNNSVVGVEGCVYSNRG</sequence>
<evidence type="ECO:0000313" key="2">
    <source>
        <dbReference type="Proteomes" id="UP000265520"/>
    </source>
</evidence>
<keyword evidence="2" id="KW-1185">Reference proteome</keyword>
<organism evidence="1 2">
    <name type="scientific">Trifolium medium</name>
    <dbReference type="NCBI Taxonomy" id="97028"/>
    <lineage>
        <taxon>Eukaryota</taxon>
        <taxon>Viridiplantae</taxon>
        <taxon>Streptophyta</taxon>
        <taxon>Embryophyta</taxon>
        <taxon>Tracheophyta</taxon>
        <taxon>Spermatophyta</taxon>
        <taxon>Magnoliopsida</taxon>
        <taxon>eudicotyledons</taxon>
        <taxon>Gunneridae</taxon>
        <taxon>Pentapetalae</taxon>
        <taxon>rosids</taxon>
        <taxon>fabids</taxon>
        <taxon>Fabales</taxon>
        <taxon>Fabaceae</taxon>
        <taxon>Papilionoideae</taxon>
        <taxon>50 kb inversion clade</taxon>
        <taxon>NPAAA clade</taxon>
        <taxon>Hologalegina</taxon>
        <taxon>IRL clade</taxon>
        <taxon>Trifolieae</taxon>
        <taxon>Trifolium</taxon>
    </lineage>
</organism>
<proteinExistence type="predicted"/>
<dbReference type="AlphaFoldDB" id="A0A392P9Z8"/>
<accession>A0A392P9Z8</accession>
<comment type="caution">
    <text evidence="1">The sequence shown here is derived from an EMBL/GenBank/DDBJ whole genome shotgun (WGS) entry which is preliminary data.</text>
</comment>